<feature type="repeat" description="WD" evidence="3">
    <location>
        <begin position="1072"/>
        <end position="1104"/>
    </location>
</feature>
<reference evidence="5 6" key="1">
    <citation type="submission" date="2018-06" db="EMBL/GenBank/DDBJ databases">
        <title>A transcriptomic atlas of mushroom development highlights an independent origin of complex multicellularity.</title>
        <authorList>
            <consortium name="DOE Joint Genome Institute"/>
            <person name="Krizsan K."/>
            <person name="Almasi E."/>
            <person name="Merenyi Z."/>
            <person name="Sahu N."/>
            <person name="Viragh M."/>
            <person name="Koszo T."/>
            <person name="Mondo S."/>
            <person name="Kiss B."/>
            <person name="Balint B."/>
            <person name="Kues U."/>
            <person name="Barry K."/>
            <person name="Hegedus J.C."/>
            <person name="Henrissat B."/>
            <person name="Johnson J."/>
            <person name="Lipzen A."/>
            <person name="Ohm R."/>
            <person name="Nagy I."/>
            <person name="Pangilinan J."/>
            <person name="Yan J."/>
            <person name="Xiong Y."/>
            <person name="Grigoriev I.V."/>
            <person name="Hibbett D.S."/>
            <person name="Nagy L.G."/>
        </authorList>
    </citation>
    <scope>NUCLEOTIDE SEQUENCE [LARGE SCALE GENOMIC DNA]</scope>
    <source>
        <strain evidence="5 6">SZMC22713</strain>
    </source>
</reference>
<dbReference type="InterPro" id="IPR019775">
    <property type="entry name" value="WD40_repeat_CS"/>
</dbReference>
<evidence type="ECO:0000256" key="3">
    <source>
        <dbReference type="PROSITE-ProRule" id="PRU00221"/>
    </source>
</evidence>
<feature type="repeat" description="WD" evidence="3">
    <location>
        <begin position="986"/>
        <end position="1021"/>
    </location>
</feature>
<organism evidence="5 6">
    <name type="scientific">Rickenella mellea</name>
    <dbReference type="NCBI Taxonomy" id="50990"/>
    <lineage>
        <taxon>Eukaryota</taxon>
        <taxon>Fungi</taxon>
        <taxon>Dikarya</taxon>
        <taxon>Basidiomycota</taxon>
        <taxon>Agaricomycotina</taxon>
        <taxon>Agaricomycetes</taxon>
        <taxon>Hymenochaetales</taxon>
        <taxon>Rickenellaceae</taxon>
        <taxon>Rickenella</taxon>
    </lineage>
</organism>
<dbReference type="PANTHER" id="PTHR22847">
    <property type="entry name" value="WD40 REPEAT PROTEIN"/>
    <property type="match status" value="1"/>
</dbReference>
<dbReference type="Gene3D" id="2.130.10.10">
    <property type="entry name" value="YVTN repeat-like/Quinoprotein amine dehydrogenase"/>
    <property type="match status" value="3"/>
</dbReference>
<dbReference type="CDD" id="cd00200">
    <property type="entry name" value="WD40"/>
    <property type="match status" value="1"/>
</dbReference>
<keyword evidence="1 3" id="KW-0853">WD repeat</keyword>
<dbReference type="AlphaFoldDB" id="A0A4Y7QGN7"/>
<evidence type="ECO:0000259" key="4">
    <source>
        <dbReference type="Pfam" id="PF24883"/>
    </source>
</evidence>
<dbReference type="PRINTS" id="PR00320">
    <property type="entry name" value="GPROTEINBRPT"/>
</dbReference>
<keyword evidence="6" id="KW-1185">Reference proteome</keyword>
<keyword evidence="2" id="KW-0677">Repeat</keyword>
<dbReference type="SMART" id="SM00320">
    <property type="entry name" value="WD40"/>
    <property type="match status" value="7"/>
</dbReference>
<dbReference type="STRING" id="50990.A0A4Y7QGN7"/>
<dbReference type="GO" id="GO:1990234">
    <property type="term" value="C:transferase complex"/>
    <property type="evidence" value="ECO:0007669"/>
    <property type="project" value="UniProtKB-ARBA"/>
</dbReference>
<dbReference type="EMBL" id="ML170160">
    <property type="protein sequence ID" value="TDL26843.1"/>
    <property type="molecule type" value="Genomic_DNA"/>
</dbReference>
<feature type="repeat" description="WD" evidence="3">
    <location>
        <begin position="943"/>
        <end position="984"/>
    </location>
</feature>
<feature type="repeat" description="WD" evidence="3">
    <location>
        <begin position="900"/>
        <end position="941"/>
    </location>
</feature>
<gene>
    <name evidence="5" type="ORF">BD410DRAFT_835958</name>
</gene>
<dbReference type="InterPro" id="IPR011047">
    <property type="entry name" value="Quinoprotein_ADH-like_sf"/>
</dbReference>
<dbReference type="OrthoDB" id="163438at2759"/>
<dbReference type="InterPro" id="IPR020472">
    <property type="entry name" value="WD40_PAC1"/>
</dbReference>
<feature type="domain" description="Nephrocystin 3-like N-terminal" evidence="4">
    <location>
        <begin position="221"/>
        <end position="375"/>
    </location>
</feature>
<dbReference type="PROSITE" id="PS50082">
    <property type="entry name" value="WD_REPEATS_2"/>
    <property type="match status" value="7"/>
</dbReference>
<evidence type="ECO:0000313" key="5">
    <source>
        <dbReference type="EMBL" id="TDL26843.1"/>
    </source>
</evidence>
<dbReference type="Gene3D" id="3.40.50.300">
    <property type="entry name" value="P-loop containing nucleotide triphosphate hydrolases"/>
    <property type="match status" value="1"/>
</dbReference>
<dbReference type="SUPFAM" id="SSF50998">
    <property type="entry name" value="Quinoprotein alcohol dehydrogenase-like"/>
    <property type="match status" value="1"/>
</dbReference>
<dbReference type="GO" id="GO:0005634">
    <property type="term" value="C:nucleus"/>
    <property type="evidence" value="ECO:0007669"/>
    <property type="project" value="TreeGrafter"/>
</dbReference>
<feature type="repeat" description="WD" evidence="3">
    <location>
        <begin position="817"/>
        <end position="853"/>
    </location>
</feature>
<sequence length="1195" mass="131750">MTSHAGSQKTTVHIEAIDIESLQRSDQPVFLTILVDGKKVCKLPKIKYPQQVRWDQIRAFDIRQDSRVTLSIREARFFVCKSPLIGSVDILGRDALHISSTAWEGESPRELTLQVGETETKVKVKFPTPQGAISTPTEGVQVETRTTAGRVSPEIARPGGTQITPEEQLQPPVLEEVRVLELTAEDHTLLEKLRPIKYAAFDPTQTCLRYTREKYLEAIALWAKNDAIAQRFLWINGLTGSGKSFITASAAQRFHNDNQLGASFFCRRDDFKLNDPRNVLPSLSFQLASRFQAFGKAVSGSLRRDSDIWKFSVAMQYQKLFDAPLRELRGHNIPRPLIIVVDGLDECGTPPTRRPLLIALEKLSKVPWLKVMTSSLPHDDVRTFISRTSVECYPLPVMHGGRETFMDIYHHVKHFINHAASHRTVPPRLLEKSTQEKLSQWANGIFIWAATALRFIFQADNPDGLIIRLDKVLSGPRIKNAVHALHILYSTILTHFDGENEARTRLFQQVIGAVVASRHPLPVRALCALLHGQVGPDDVLRLVEDLSPVLWQDPKYDQGIRLRHPSFADFLTHPANCPARFFIDLPEQNVRLARECLSKMTTSLKFNICGLETSHIPNSAVKDLATRRNSAIPIDLRYSCIHWASHLADTRLEHTKREAILRLLDNFLLRPRALYWLEVLSLIGEVPVAADQLSILVHWIQENKNKYSIAANDMLRFVISFYDPISTCTPHLYISALPLAPKGSVIYKQTAQFRNIISIAKKGTTTWSANLLTLSGHTGRVTSVAFSPDGERVATGSEDHSVVIWDAKGGSVLVGPIRGHSGPVNTVAFSPNGRFVVAGSSDKTIRVWNAESGTHMCGPLLPTVRFISMNADGKNIGVGCTYANFFILDTKTGQVSSGSPDLHNASVNAVAFSPDGLFIVSASDDKAVRFWDSSTGASISGPLTGHTGEVLSVAVSPDSTLIASSSRDKTIRIWDARSYSPVGEPLRGHSDAVSSVAFSHDGRLIVSGSWDKSVRLWHTETRLAAGEPLRKHDGKVTSVSFSPDDRHVVSGSEDKRVLVWDATTRLVVAEPLQGHTSAITSVAFSADGRHLIAGSADKNAYIWDAGVHKAPSIVHGNPPLPKSVEFYPYGPLRSPTRTLPVGTDGWVRDAQGALVLWVPAAKSREGVVLTVPESGVIAIDSSKFVHGTSWVKAQA</sequence>
<dbReference type="PROSITE" id="PS00678">
    <property type="entry name" value="WD_REPEATS_1"/>
    <property type="match status" value="4"/>
</dbReference>
<evidence type="ECO:0000256" key="1">
    <source>
        <dbReference type="ARBA" id="ARBA00022574"/>
    </source>
</evidence>
<dbReference type="Pfam" id="PF24883">
    <property type="entry name" value="NPHP3_N"/>
    <property type="match status" value="1"/>
</dbReference>
<dbReference type="Proteomes" id="UP000294933">
    <property type="component" value="Unassembled WGS sequence"/>
</dbReference>
<dbReference type="InterPro" id="IPR036322">
    <property type="entry name" value="WD40_repeat_dom_sf"/>
</dbReference>
<accession>A0A4Y7QGN7</accession>
<name>A0A4Y7QGN7_9AGAM</name>
<dbReference type="SUPFAM" id="SSF52540">
    <property type="entry name" value="P-loop containing nucleoside triphosphate hydrolases"/>
    <property type="match status" value="1"/>
</dbReference>
<dbReference type="PROSITE" id="PS50294">
    <property type="entry name" value="WD_REPEATS_REGION"/>
    <property type="match status" value="7"/>
</dbReference>
<evidence type="ECO:0000256" key="2">
    <source>
        <dbReference type="ARBA" id="ARBA00022737"/>
    </source>
</evidence>
<protein>
    <submittedName>
        <fullName evidence="5">WD40 repeat-like protein</fullName>
    </submittedName>
</protein>
<dbReference type="InterPro" id="IPR056884">
    <property type="entry name" value="NPHP3-like_N"/>
</dbReference>
<dbReference type="SUPFAM" id="SSF50978">
    <property type="entry name" value="WD40 repeat-like"/>
    <property type="match status" value="1"/>
</dbReference>
<dbReference type="VEuPathDB" id="FungiDB:BD410DRAFT_835958"/>
<dbReference type="InterPro" id="IPR001680">
    <property type="entry name" value="WD40_rpt"/>
</dbReference>
<dbReference type="InterPro" id="IPR027417">
    <property type="entry name" value="P-loop_NTPase"/>
</dbReference>
<dbReference type="InterPro" id="IPR015943">
    <property type="entry name" value="WD40/YVTN_repeat-like_dom_sf"/>
</dbReference>
<feature type="repeat" description="WD" evidence="3">
    <location>
        <begin position="774"/>
        <end position="815"/>
    </location>
</feature>
<feature type="repeat" description="WD" evidence="3">
    <location>
        <begin position="1029"/>
        <end position="1070"/>
    </location>
</feature>
<dbReference type="Pfam" id="PF00400">
    <property type="entry name" value="WD40"/>
    <property type="match status" value="7"/>
</dbReference>
<evidence type="ECO:0000313" key="6">
    <source>
        <dbReference type="Proteomes" id="UP000294933"/>
    </source>
</evidence>
<proteinExistence type="predicted"/>
<dbReference type="PANTHER" id="PTHR22847:SF637">
    <property type="entry name" value="WD REPEAT DOMAIN 5B"/>
    <property type="match status" value="1"/>
</dbReference>